<dbReference type="InterPro" id="IPR057301">
    <property type="entry name" value="Rrp5_OB_4th"/>
</dbReference>
<evidence type="ECO:0000313" key="8">
    <source>
        <dbReference type="Proteomes" id="UP000807353"/>
    </source>
</evidence>
<proteinExistence type="predicted"/>
<feature type="region of interest" description="Disordered" evidence="5">
    <location>
        <begin position="1110"/>
        <end position="1186"/>
    </location>
</feature>
<feature type="domain" description="S1 motif" evidence="6">
    <location>
        <begin position="122"/>
        <end position="236"/>
    </location>
</feature>
<dbReference type="InterPro" id="IPR048059">
    <property type="entry name" value="Rrp5_S1_rpt_hs1_sc1"/>
</dbReference>
<feature type="domain" description="S1 motif" evidence="6">
    <location>
        <begin position="707"/>
        <end position="781"/>
    </location>
</feature>
<dbReference type="InterPro" id="IPR057302">
    <property type="entry name" value="Rrp5_S1"/>
</dbReference>
<dbReference type="InterPro" id="IPR045209">
    <property type="entry name" value="Rrp5"/>
</dbReference>
<feature type="domain" description="S1 motif" evidence="6">
    <location>
        <begin position="619"/>
        <end position="688"/>
    </location>
</feature>
<dbReference type="CDD" id="cd05707">
    <property type="entry name" value="S1_Rrp5_repeat_sc11"/>
    <property type="match status" value="1"/>
</dbReference>
<dbReference type="InterPro" id="IPR003029">
    <property type="entry name" value="S1_domain"/>
</dbReference>
<dbReference type="SMART" id="SM00316">
    <property type="entry name" value="S1"/>
    <property type="match status" value="9"/>
</dbReference>
<organism evidence="7 8">
    <name type="scientific">Collybia nuda</name>
    <dbReference type="NCBI Taxonomy" id="64659"/>
    <lineage>
        <taxon>Eukaryota</taxon>
        <taxon>Fungi</taxon>
        <taxon>Dikarya</taxon>
        <taxon>Basidiomycota</taxon>
        <taxon>Agaricomycotina</taxon>
        <taxon>Agaricomycetes</taxon>
        <taxon>Agaricomycetidae</taxon>
        <taxon>Agaricales</taxon>
        <taxon>Tricholomatineae</taxon>
        <taxon>Clitocybaceae</taxon>
        <taxon>Collybia</taxon>
    </lineage>
</organism>
<dbReference type="GO" id="GO:0006364">
    <property type="term" value="P:rRNA processing"/>
    <property type="evidence" value="ECO:0007669"/>
    <property type="project" value="UniProtKB-KW"/>
</dbReference>
<dbReference type="CDD" id="cd05693">
    <property type="entry name" value="S1_Rrp5_repeat_hs1_sc1"/>
    <property type="match status" value="1"/>
</dbReference>
<dbReference type="PANTHER" id="PTHR23270:SF10">
    <property type="entry name" value="PROTEIN RRP5 HOMOLOG"/>
    <property type="match status" value="1"/>
</dbReference>
<dbReference type="Pfam" id="PF00575">
    <property type="entry name" value="S1"/>
    <property type="match status" value="3"/>
</dbReference>
<name>A0A9P5Y2J9_9AGAR</name>
<accession>A0A9P5Y2J9</accession>
<dbReference type="FunFam" id="2.40.50.140:FF:000103">
    <property type="entry name" value="protein RRP5 homolog"/>
    <property type="match status" value="3"/>
</dbReference>
<dbReference type="FunFam" id="2.40.50.140:FF:000148">
    <property type="entry name" value="protein RRP5 homolog isoform X1"/>
    <property type="match status" value="1"/>
</dbReference>
<dbReference type="FunFam" id="1.25.40.10:FF:000727">
    <property type="entry name" value="Chromosome 1, whole genome shotgun sequence"/>
    <property type="match status" value="1"/>
</dbReference>
<dbReference type="Pfam" id="PF23459">
    <property type="entry name" value="S1_RRP5"/>
    <property type="match status" value="1"/>
</dbReference>
<dbReference type="InterPro" id="IPR011990">
    <property type="entry name" value="TPR-like_helical_dom_sf"/>
</dbReference>
<feature type="region of interest" description="Disordered" evidence="5">
    <location>
        <begin position="75"/>
        <end position="105"/>
    </location>
</feature>
<protein>
    <recommendedName>
        <fullName evidence="6">S1 motif domain-containing protein</fullName>
    </recommendedName>
</protein>
<reference evidence="7" key="1">
    <citation type="submission" date="2020-11" db="EMBL/GenBank/DDBJ databases">
        <authorList>
            <consortium name="DOE Joint Genome Institute"/>
            <person name="Ahrendt S."/>
            <person name="Riley R."/>
            <person name="Andreopoulos W."/>
            <person name="Labutti K."/>
            <person name="Pangilinan J."/>
            <person name="Ruiz-Duenas F.J."/>
            <person name="Barrasa J.M."/>
            <person name="Sanchez-Garcia M."/>
            <person name="Camarero S."/>
            <person name="Miyauchi S."/>
            <person name="Serrano A."/>
            <person name="Linde D."/>
            <person name="Babiker R."/>
            <person name="Drula E."/>
            <person name="Ayuso-Fernandez I."/>
            <person name="Pacheco R."/>
            <person name="Padilla G."/>
            <person name="Ferreira P."/>
            <person name="Barriuso J."/>
            <person name="Kellner H."/>
            <person name="Castanera R."/>
            <person name="Alfaro M."/>
            <person name="Ramirez L."/>
            <person name="Pisabarro A.G."/>
            <person name="Kuo A."/>
            <person name="Tritt A."/>
            <person name="Lipzen A."/>
            <person name="He G."/>
            <person name="Yan M."/>
            <person name="Ng V."/>
            <person name="Cullen D."/>
            <person name="Martin F."/>
            <person name="Rosso M.-N."/>
            <person name="Henrissat B."/>
            <person name="Hibbett D."/>
            <person name="Martinez A.T."/>
            <person name="Grigoriev I.V."/>
        </authorList>
    </citation>
    <scope>NUCLEOTIDE SEQUENCE</scope>
    <source>
        <strain evidence="7">CBS 247.69</strain>
    </source>
</reference>
<dbReference type="PROSITE" id="PS50126">
    <property type="entry name" value="S1"/>
    <property type="match status" value="9"/>
</dbReference>
<dbReference type="CDD" id="cd05696">
    <property type="entry name" value="S1_Rrp5_repeat_hs4"/>
    <property type="match status" value="1"/>
</dbReference>
<dbReference type="Pfam" id="PF24685">
    <property type="entry name" value="OB_RRP5_4th"/>
    <property type="match status" value="1"/>
</dbReference>
<dbReference type="Gene3D" id="1.25.40.10">
    <property type="entry name" value="Tetratricopeptide repeat domain"/>
    <property type="match status" value="1"/>
</dbReference>
<evidence type="ECO:0000313" key="7">
    <source>
        <dbReference type="EMBL" id="KAF9460156.1"/>
    </source>
</evidence>
<keyword evidence="8" id="KW-1185">Reference proteome</keyword>
<dbReference type="SMART" id="SM00386">
    <property type="entry name" value="HAT"/>
    <property type="match status" value="4"/>
</dbReference>
<feature type="domain" description="S1 motif" evidence="6">
    <location>
        <begin position="985"/>
        <end position="1056"/>
    </location>
</feature>
<evidence type="ECO:0000256" key="1">
    <source>
        <dbReference type="ARBA" id="ARBA00004604"/>
    </source>
</evidence>
<dbReference type="PANTHER" id="PTHR23270">
    <property type="entry name" value="PROGRAMMED CELL DEATH PROTEIN 11 PRE-RRNA PROCESSING PROTEIN RRP5"/>
    <property type="match status" value="1"/>
</dbReference>
<evidence type="ECO:0000256" key="2">
    <source>
        <dbReference type="ARBA" id="ARBA00022552"/>
    </source>
</evidence>
<feature type="domain" description="S1 motif" evidence="6">
    <location>
        <begin position="896"/>
        <end position="965"/>
    </location>
</feature>
<dbReference type="FunFam" id="2.40.50.140:FF:000155">
    <property type="entry name" value="rRNA biogenesis protein RRP5"/>
    <property type="match status" value="1"/>
</dbReference>
<dbReference type="SUPFAM" id="SSF48452">
    <property type="entry name" value="TPR-like"/>
    <property type="match status" value="1"/>
</dbReference>
<feature type="compositionally biased region" description="Polar residues" evidence="5">
    <location>
        <begin position="1119"/>
        <end position="1141"/>
    </location>
</feature>
<dbReference type="CDD" id="cd05697">
    <property type="entry name" value="S1_Rrp5_repeat_hs5"/>
    <property type="match status" value="1"/>
</dbReference>
<dbReference type="GO" id="GO:0032040">
    <property type="term" value="C:small-subunit processome"/>
    <property type="evidence" value="ECO:0007669"/>
    <property type="project" value="TreeGrafter"/>
</dbReference>
<dbReference type="Pfam" id="PF23240">
    <property type="entry name" value="HAT_PRP39_N"/>
    <property type="match status" value="1"/>
</dbReference>
<keyword evidence="4" id="KW-0539">Nucleus</keyword>
<dbReference type="InterPro" id="IPR012340">
    <property type="entry name" value="NA-bd_OB-fold"/>
</dbReference>
<gene>
    <name evidence="7" type="ORF">BDZ94DRAFT_1266781</name>
</gene>
<feature type="region of interest" description="Disordered" evidence="5">
    <location>
        <begin position="163"/>
        <end position="184"/>
    </location>
</feature>
<sequence length="1455" mass="160437">MAHKRPLDDFSSAQTTRIAKKSKFITEGKLDPKNASQVTNLVAEEVDFPRGGGTSFTPLEVKAIRAEAVKEANELFEDVQPAKPAKKRKRKQQSQASGAGQGLDKSNNIRIEHLNYKRMHVGMKILGQIMSVQPLGLVVSLPNQLFGHVPITNISSQLTTLLENEDKSDEDPVSEDEDEEKSASHAPDLFQIFEEGQFIRCVVSAVHAPGSTDTSGFGTSRDVVIRNSRRVELTLAPAQVNAGVQKSDLRQGFTITAAVQSIEDHGYILDFGVAGVSGFLSFKDTKLGSPVIQKKKIYIGQLVDAVVTNMSSNGRTCNVIVDPSVFSSSSLSEVTNASSVLPGMLVQTLITAVHPTGLNLQVLGFFGGTVDQIHLFQGVPEKRYAVGEKIKGRVLYDFASTPPNFAIALTEHILALDPQRIPGSGELISTIGAKGAYPIGTIIEAVKVQRLEPERGLIVEVKPGLDGFVHISHTSDEHVPTLSASGSWKPGSIHRARVTGYFSLDGLLQLSLKPSVLEQKYLQVGDVEVGQIIRGTIKKLTEAGLFITLSGSVDGVVWPNHYADIILKQPSKRFKAGAGIKCRVLVVDTDRKRISLTAKKTLLDSTLPILSSFDDAKVGQVTHSVVFKIYEKHLMVEFYNNLKALVPMKEISEIPLNKPSDSFPIGRVVKVRIIAIEKDQKRLVASIRQATSSFKPAVMDISGVEIGNIVEGSVAEIHKDNAVLTLQPTQIRALLSLKNLANHRSLSLAQLRVTLKAGDILDQLIVVTRNTEQGFVIVANKPKGKETLLSKGPLSMGSITVGQIVGGRVTRHTRQGALVKIATHIGGILHSTDISDDFDTGGSFPPIDSILKAVVIGVDQSKKQLTLSTRGSKMYPGRVTSVVDREIDDLNDFQAGETVRGFVKSVADHGLFVTVGRNIDARVQIRELFDDFIKDWKPRFVTNQLVKGRILSVDLETKKVEMSLRKNPSRIESSSALSFADIQIGQKVAGTVKKVENYGLFIQIDGSKLSGLCHKSQLSDNEDADTAVALHGFREGDRVKAIILGIEKRKISLSLKPSHFGKEDFEVDDDSEEPELELGLGLSADVVGASQADSDIEDEDVMQIDEAAHHYQPPHTPQGPISSQTAPTPSLQLSGGFQWTSYEPEPTEGVDSASSSEESDPESQPSKKKKRKRKEIEHDLTADMQTKTPESNADFERILLGSPNSSYLWVQYMSFHLQLSEIEKARDIARRAIRTINFREEQERLNVWIALLNMECIYGTEETLGSVFKEAAQANDSKTIHLRLASILDQAEKLQEAEEQYKRTCKKFGQSSKVWILFGEYYLRKGDIENARKLLPRSLQSLDKRKHLKTISRFAQLEYKHGEPERGKTVFEGIIDSHPKRWDLWSVYMDMEAGQGNIQSLRNLFDRVLAIKMTSHKAKSFFKKWLELERRLGDEDGANVVKQKAIEWTQKANAS</sequence>
<evidence type="ECO:0000259" key="6">
    <source>
        <dbReference type="PROSITE" id="PS50126"/>
    </source>
</evidence>
<dbReference type="SUPFAM" id="SSF50249">
    <property type="entry name" value="Nucleic acid-binding proteins"/>
    <property type="match status" value="8"/>
</dbReference>
<comment type="subcellular location">
    <subcellularLocation>
        <location evidence="1">Nucleus</location>
        <location evidence="1">Nucleolus</location>
    </subcellularLocation>
</comment>
<dbReference type="OrthoDB" id="412781at2759"/>
<dbReference type="Gene3D" id="2.40.50.140">
    <property type="entry name" value="Nucleic acid-binding proteins"/>
    <property type="match status" value="8"/>
</dbReference>
<evidence type="ECO:0000256" key="4">
    <source>
        <dbReference type="ARBA" id="ARBA00023242"/>
    </source>
</evidence>
<keyword evidence="2" id="KW-0698">rRNA processing</keyword>
<dbReference type="EMBL" id="MU150304">
    <property type="protein sequence ID" value="KAF9460156.1"/>
    <property type="molecule type" value="Genomic_DNA"/>
</dbReference>
<feature type="domain" description="S1 motif" evidence="6">
    <location>
        <begin position="802"/>
        <end position="870"/>
    </location>
</feature>
<evidence type="ECO:0000256" key="5">
    <source>
        <dbReference type="SAM" id="MobiDB-lite"/>
    </source>
</evidence>
<keyword evidence="3" id="KW-0677">Repeat</keyword>
<dbReference type="InterPro" id="IPR003107">
    <property type="entry name" value="HAT"/>
</dbReference>
<feature type="domain" description="S1 motif" evidence="6">
    <location>
        <begin position="252"/>
        <end position="324"/>
    </location>
</feature>
<feature type="domain" description="S1 motif" evidence="6">
    <location>
        <begin position="440"/>
        <end position="513"/>
    </location>
</feature>
<evidence type="ECO:0000256" key="3">
    <source>
        <dbReference type="ARBA" id="ARBA00022737"/>
    </source>
</evidence>
<dbReference type="GO" id="GO:0003723">
    <property type="term" value="F:RNA binding"/>
    <property type="evidence" value="ECO:0007669"/>
    <property type="project" value="TreeGrafter"/>
</dbReference>
<dbReference type="CDD" id="cd05708">
    <property type="entry name" value="S1_Rrp5_repeat_sc12"/>
    <property type="match status" value="1"/>
</dbReference>
<dbReference type="Proteomes" id="UP000807353">
    <property type="component" value="Unassembled WGS sequence"/>
</dbReference>
<feature type="domain" description="S1 motif" evidence="6">
    <location>
        <begin position="530"/>
        <end position="599"/>
    </location>
</feature>
<comment type="caution">
    <text evidence="7">The sequence shown here is derived from an EMBL/GenBank/DDBJ whole genome shotgun (WGS) entry which is preliminary data.</text>
</comment>
<feature type="compositionally biased region" description="Acidic residues" evidence="5">
    <location>
        <begin position="166"/>
        <end position="180"/>
    </location>
</feature>